<sequence>MPLNLRLISLAGLTAISLALIITGGWISAWCIKVGNRFECYSLFRSDHTFSCLFKLIPTGVILCLTVSLLMFLILIIIQAKKEYQLVTRFVNILVLSTAIILIMIVLLQWFHLPSRTSKNIIIARIVGQTANHTGELVFGTISSNDPLYLAASDAQRQAFVSSRYNLNHGPNLFFASFVILLITLLAFVILHHIEFI</sequence>
<name>A0A814KZI5_ADIRI</name>
<comment type="caution">
    <text evidence="3">The sequence shown here is derived from an EMBL/GenBank/DDBJ whole genome shotgun (WGS) entry which is preliminary data.</text>
</comment>
<dbReference type="EMBL" id="CAJNOR010000910">
    <property type="protein sequence ID" value="CAF1034636.1"/>
    <property type="molecule type" value="Genomic_DNA"/>
</dbReference>
<gene>
    <name evidence="3" type="ORF">EDS130_LOCUS17759</name>
    <name evidence="2" type="ORF">XAT740_LOCUS14934</name>
</gene>
<feature type="transmembrane region" description="Helical" evidence="1">
    <location>
        <begin position="53"/>
        <end position="78"/>
    </location>
</feature>
<dbReference type="EMBL" id="CAJNOJ010000081">
    <property type="protein sequence ID" value="CAF1057941.1"/>
    <property type="molecule type" value="Genomic_DNA"/>
</dbReference>
<dbReference type="AlphaFoldDB" id="A0A814KZI5"/>
<feature type="transmembrane region" description="Helical" evidence="1">
    <location>
        <begin position="90"/>
        <end position="111"/>
    </location>
</feature>
<dbReference type="Proteomes" id="UP000663828">
    <property type="component" value="Unassembled WGS sequence"/>
</dbReference>
<protein>
    <submittedName>
        <fullName evidence="3">Uncharacterized protein</fullName>
    </submittedName>
</protein>
<keyword evidence="1" id="KW-0812">Transmembrane</keyword>
<accession>A0A814KZI5</accession>
<evidence type="ECO:0000313" key="5">
    <source>
        <dbReference type="Proteomes" id="UP000663852"/>
    </source>
</evidence>
<keyword evidence="1" id="KW-0472">Membrane</keyword>
<keyword evidence="4" id="KW-1185">Reference proteome</keyword>
<dbReference type="Proteomes" id="UP000663852">
    <property type="component" value="Unassembled WGS sequence"/>
</dbReference>
<evidence type="ECO:0000256" key="1">
    <source>
        <dbReference type="SAM" id="Phobius"/>
    </source>
</evidence>
<evidence type="ECO:0000313" key="3">
    <source>
        <dbReference type="EMBL" id="CAF1057941.1"/>
    </source>
</evidence>
<evidence type="ECO:0000313" key="2">
    <source>
        <dbReference type="EMBL" id="CAF1034636.1"/>
    </source>
</evidence>
<dbReference type="OrthoDB" id="10143680at2759"/>
<reference evidence="3" key="1">
    <citation type="submission" date="2021-02" db="EMBL/GenBank/DDBJ databases">
        <authorList>
            <person name="Nowell W R."/>
        </authorList>
    </citation>
    <scope>NUCLEOTIDE SEQUENCE</scope>
</reference>
<proteinExistence type="predicted"/>
<evidence type="ECO:0000313" key="4">
    <source>
        <dbReference type="Proteomes" id="UP000663828"/>
    </source>
</evidence>
<organism evidence="3 5">
    <name type="scientific">Adineta ricciae</name>
    <name type="common">Rotifer</name>
    <dbReference type="NCBI Taxonomy" id="249248"/>
    <lineage>
        <taxon>Eukaryota</taxon>
        <taxon>Metazoa</taxon>
        <taxon>Spiralia</taxon>
        <taxon>Gnathifera</taxon>
        <taxon>Rotifera</taxon>
        <taxon>Eurotatoria</taxon>
        <taxon>Bdelloidea</taxon>
        <taxon>Adinetida</taxon>
        <taxon>Adinetidae</taxon>
        <taxon>Adineta</taxon>
    </lineage>
</organism>
<keyword evidence="1" id="KW-1133">Transmembrane helix</keyword>
<feature type="transmembrane region" description="Helical" evidence="1">
    <location>
        <begin position="173"/>
        <end position="191"/>
    </location>
</feature>